<dbReference type="PATRIC" id="fig|243090.15.peg.1131"/>
<keyword evidence="1" id="KW-1133">Transmembrane helix</keyword>
<dbReference type="STRING" id="243090.RB2472"/>
<dbReference type="KEGG" id="rba:RB2472"/>
<dbReference type="RefSeq" id="WP_011118865.1">
    <property type="nucleotide sequence ID" value="NC_005027.1"/>
</dbReference>
<keyword evidence="3" id="KW-1185">Reference proteome</keyword>
<keyword evidence="1" id="KW-0472">Membrane</keyword>
<evidence type="ECO:0000313" key="3">
    <source>
        <dbReference type="Proteomes" id="UP000001025"/>
    </source>
</evidence>
<dbReference type="AlphaFoldDB" id="Q7UVS2"/>
<dbReference type="EMBL" id="BX294137">
    <property type="protein sequence ID" value="CAD72649.1"/>
    <property type="molecule type" value="Genomic_DNA"/>
</dbReference>
<reference evidence="2 3" key="1">
    <citation type="journal article" date="2003" name="Proc. Natl. Acad. Sci. U.S.A.">
        <title>Complete genome sequence of the marine planctomycete Pirellula sp. strain 1.</title>
        <authorList>
            <person name="Gloeckner F.O."/>
            <person name="Kube M."/>
            <person name="Bauer M."/>
            <person name="Teeling H."/>
            <person name="Lombardot T."/>
            <person name="Ludwig W."/>
            <person name="Gade D."/>
            <person name="Beck A."/>
            <person name="Borzym K."/>
            <person name="Heitmann K."/>
            <person name="Rabus R."/>
            <person name="Schlesner H."/>
            <person name="Amann R."/>
            <person name="Reinhardt R."/>
        </authorList>
    </citation>
    <scope>NUCLEOTIDE SEQUENCE [LARGE SCALE GENOMIC DNA]</scope>
    <source>
        <strain evidence="3">DSM 10527 / NCIMB 13988 / SH1</strain>
    </source>
</reference>
<sequence length="446" mass="49620">MAFLYIALTGFAIAIALQSSWKRSHDPLHPTFLFAFPSIAVYIAQPTWLVLSDYTRFHSYLDPNQFQQVALLNLIGLISLFAGSNGPNSAEPVSAGRQFARDHRGLRLISVFLGVTSIIGYLYCIHSVGGFSEAYGRGKGGGWSDIGYVRETPWLSIPATTLMAISNRKLGWKEYLWIATFSFPLLFHGLVGGRRGFIAAGFLTIAISRWLATGRRPRVFRLSIFAIALGILLLAVVANRKQTSLVHGVSLDRGLKSYAVVSSSGTEYIYGGAVMLASQAQNIHFYGKRYLTVVFIRPVPSQIWPQKYQFASEFLSIPNLAAKGSNLGTGELDFASTVGFHASVGAAPGLVADLYLEFWYFYVFALFAVGRSYWFAWHRAMLGNHFWGTAYIVMAALSIYLILQTLEAMLFRFLFATGFVFITWFAMEQRLPNLDFTITSDNRTKA</sequence>
<feature type="transmembrane region" description="Helical" evidence="1">
    <location>
        <begin position="105"/>
        <end position="124"/>
    </location>
</feature>
<feature type="transmembrane region" description="Helical" evidence="1">
    <location>
        <begin position="358"/>
        <end position="374"/>
    </location>
</feature>
<feature type="transmembrane region" description="Helical" evidence="1">
    <location>
        <begin position="32"/>
        <end position="54"/>
    </location>
</feature>
<evidence type="ECO:0000256" key="1">
    <source>
        <dbReference type="SAM" id="Phobius"/>
    </source>
</evidence>
<accession>Q7UVS2</accession>
<proteinExistence type="predicted"/>
<evidence type="ECO:0000313" key="2">
    <source>
        <dbReference type="EMBL" id="CAD72649.1"/>
    </source>
</evidence>
<feature type="transmembrane region" description="Helical" evidence="1">
    <location>
        <begin position="66"/>
        <end position="85"/>
    </location>
</feature>
<organism evidence="2 3">
    <name type="scientific">Rhodopirellula baltica (strain DSM 10527 / NCIMB 13988 / SH1)</name>
    <dbReference type="NCBI Taxonomy" id="243090"/>
    <lineage>
        <taxon>Bacteria</taxon>
        <taxon>Pseudomonadati</taxon>
        <taxon>Planctomycetota</taxon>
        <taxon>Planctomycetia</taxon>
        <taxon>Pirellulales</taxon>
        <taxon>Pirellulaceae</taxon>
        <taxon>Rhodopirellula</taxon>
    </lineage>
</organism>
<evidence type="ECO:0008006" key="4">
    <source>
        <dbReference type="Google" id="ProtNLM"/>
    </source>
</evidence>
<dbReference type="Proteomes" id="UP000001025">
    <property type="component" value="Chromosome"/>
</dbReference>
<feature type="transmembrane region" description="Helical" evidence="1">
    <location>
        <begin position="386"/>
        <end position="403"/>
    </location>
</feature>
<feature type="transmembrane region" description="Helical" evidence="1">
    <location>
        <begin position="409"/>
        <end position="427"/>
    </location>
</feature>
<feature type="transmembrane region" description="Helical" evidence="1">
    <location>
        <begin position="175"/>
        <end position="191"/>
    </location>
</feature>
<keyword evidence="1" id="KW-0812">Transmembrane</keyword>
<feature type="transmembrane region" description="Helical" evidence="1">
    <location>
        <begin position="219"/>
        <end position="238"/>
    </location>
</feature>
<dbReference type="eggNOG" id="ENOG5032PP5">
    <property type="taxonomic scope" value="Bacteria"/>
</dbReference>
<dbReference type="EnsemblBacteria" id="CAD72649">
    <property type="protein sequence ID" value="CAD72649"/>
    <property type="gene ID" value="RB2472"/>
</dbReference>
<protein>
    <recommendedName>
        <fullName evidence="4">Oligosaccharide repeat unit polymerase</fullName>
    </recommendedName>
</protein>
<dbReference type="HOGENOM" id="CLU_601002_0_0_0"/>
<gene>
    <name evidence="2" type="ordered locus">RB2472</name>
</gene>
<name>Q7UVS2_RHOBA</name>
<dbReference type="OrthoDB" id="7928301at2"/>
<dbReference type="InParanoid" id="Q7UVS2"/>